<feature type="compositionally biased region" description="Basic and acidic residues" evidence="1">
    <location>
        <begin position="60"/>
        <end position="70"/>
    </location>
</feature>
<organism evidence="2 3">
    <name type="scientific">Plakobranchus ocellatus</name>
    <dbReference type="NCBI Taxonomy" id="259542"/>
    <lineage>
        <taxon>Eukaryota</taxon>
        <taxon>Metazoa</taxon>
        <taxon>Spiralia</taxon>
        <taxon>Lophotrochozoa</taxon>
        <taxon>Mollusca</taxon>
        <taxon>Gastropoda</taxon>
        <taxon>Heterobranchia</taxon>
        <taxon>Euthyneura</taxon>
        <taxon>Panpulmonata</taxon>
        <taxon>Sacoglossa</taxon>
        <taxon>Placobranchoidea</taxon>
        <taxon>Plakobranchidae</taxon>
        <taxon>Plakobranchus</taxon>
    </lineage>
</organism>
<name>A0AAV3XV72_9GAST</name>
<evidence type="ECO:0000313" key="3">
    <source>
        <dbReference type="Proteomes" id="UP000735302"/>
    </source>
</evidence>
<dbReference type="EMBL" id="BLXT01000063">
    <property type="protein sequence ID" value="GFN74252.1"/>
    <property type="molecule type" value="Genomic_DNA"/>
</dbReference>
<protein>
    <submittedName>
        <fullName evidence="2">Uncharacterized protein</fullName>
    </submittedName>
</protein>
<feature type="compositionally biased region" description="Basic and acidic residues" evidence="1">
    <location>
        <begin position="34"/>
        <end position="43"/>
    </location>
</feature>
<dbReference type="Proteomes" id="UP000735302">
    <property type="component" value="Unassembled WGS sequence"/>
</dbReference>
<sequence>MLVCAVAMAIGMRSSMRLKLNFSSAGSDSQSKQESVEKAERNRKPPGHKKTGQDFQDTTTETKKEKDKKASQKELLVIKQALTVVLIQIQLLWPLDAKGRQALCRITTWEFKQIQSKRLTRGTCYDDMSAQHTGHALTRKDQWLRIRQELEQQHANGNNRISSRSYQSVVSTRTATTGSAAIARTNQ</sequence>
<feature type="compositionally biased region" description="Polar residues" evidence="1">
    <location>
        <begin position="23"/>
        <end position="33"/>
    </location>
</feature>
<proteinExistence type="predicted"/>
<accession>A0AAV3XV72</accession>
<feature type="region of interest" description="Disordered" evidence="1">
    <location>
        <begin position="23"/>
        <end position="70"/>
    </location>
</feature>
<dbReference type="AlphaFoldDB" id="A0AAV3XV72"/>
<reference evidence="2 3" key="1">
    <citation type="journal article" date="2021" name="Elife">
        <title>Chloroplast acquisition without the gene transfer in kleptoplastic sea slugs, Plakobranchus ocellatus.</title>
        <authorList>
            <person name="Maeda T."/>
            <person name="Takahashi S."/>
            <person name="Yoshida T."/>
            <person name="Shimamura S."/>
            <person name="Takaki Y."/>
            <person name="Nagai Y."/>
            <person name="Toyoda A."/>
            <person name="Suzuki Y."/>
            <person name="Arimoto A."/>
            <person name="Ishii H."/>
            <person name="Satoh N."/>
            <person name="Nishiyama T."/>
            <person name="Hasebe M."/>
            <person name="Maruyama T."/>
            <person name="Minagawa J."/>
            <person name="Obokata J."/>
            <person name="Shigenobu S."/>
        </authorList>
    </citation>
    <scope>NUCLEOTIDE SEQUENCE [LARGE SCALE GENOMIC DNA]</scope>
</reference>
<evidence type="ECO:0000313" key="2">
    <source>
        <dbReference type="EMBL" id="GFN74252.1"/>
    </source>
</evidence>
<evidence type="ECO:0000256" key="1">
    <source>
        <dbReference type="SAM" id="MobiDB-lite"/>
    </source>
</evidence>
<comment type="caution">
    <text evidence="2">The sequence shown here is derived from an EMBL/GenBank/DDBJ whole genome shotgun (WGS) entry which is preliminary data.</text>
</comment>
<keyword evidence="3" id="KW-1185">Reference proteome</keyword>
<gene>
    <name evidence="2" type="ORF">PoB_000075800</name>
</gene>